<dbReference type="VEuPathDB" id="VectorBase:HLOH_047712"/>
<gene>
    <name evidence="2" type="ORF">HPB48_019349</name>
</gene>
<organism evidence="2 3">
    <name type="scientific">Haemaphysalis longicornis</name>
    <name type="common">Bush tick</name>
    <dbReference type="NCBI Taxonomy" id="44386"/>
    <lineage>
        <taxon>Eukaryota</taxon>
        <taxon>Metazoa</taxon>
        <taxon>Ecdysozoa</taxon>
        <taxon>Arthropoda</taxon>
        <taxon>Chelicerata</taxon>
        <taxon>Arachnida</taxon>
        <taxon>Acari</taxon>
        <taxon>Parasitiformes</taxon>
        <taxon>Ixodida</taxon>
        <taxon>Ixodoidea</taxon>
        <taxon>Ixodidae</taxon>
        <taxon>Haemaphysalinae</taxon>
        <taxon>Haemaphysalis</taxon>
    </lineage>
</organism>
<evidence type="ECO:0000313" key="3">
    <source>
        <dbReference type="Proteomes" id="UP000821853"/>
    </source>
</evidence>
<name>A0A9J6G6Q8_HAELO</name>
<feature type="region of interest" description="Disordered" evidence="1">
    <location>
        <begin position="14"/>
        <end position="34"/>
    </location>
</feature>
<evidence type="ECO:0000256" key="1">
    <source>
        <dbReference type="SAM" id="MobiDB-lite"/>
    </source>
</evidence>
<sequence length="280" mass="30859">MQIFFVAGLQTFPRGPQDAAHQSPAPTVKNPLHASDPSARIHRLPSAVDTLPAVPRQCPSMFQTVPPSLGLLFPSWPRGTGTERTSHRFVKSITKSSALFSGLGSTAVMARTRLPRLSFMQVKNSCSLFFMRTKYAALLVLSSPSCCLEIVCICIRALRALLLLCGDIEENAGSTARSITTQTTNAVMSVLREIQSAQASILNEMKSIRFTLLQHEENLKKLLKDTKIEDECSVIATVKEKVDGLESPSMQNCGDITRLVARMDGSEERQRRSKLVFCDF</sequence>
<keyword evidence="3" id="KW-1185">Reference proteome</keyword>
<dbReference type="AlphaFoldDB" id="A0A9J6G6Q8"/>
<dbReference type="EMBL" id="JABSTR010000005">
    <property type="protein sequence ID" value="KAH9370216.1"/>
    <property type="molecule type" value="Genomic_DNA"/>
</dbReference>
<dbReference type="Proteomes" id="UP000821853">
    <property type="component" value="Chromosome 3"/>
</dbReference>
<dbReference type="OrthoDB" id="6613821at2759"/>
<evidence type="ECO:0000313" key="2">
    <source>
        <dbReference type="EMBL" id="KAH9370216.1"/>
    </source>
</evidence>
<protein>
    <submittedName>
        <fullName evidence="2">Uncharacterized protein</fullName>
    </submittedName>
</protein>
<proteinExistence type="predicted"/>
<accession>A0A9J6G6Q8</accession>
<reference evidence="2 3" key="1">
    <citation type="journal article" date="2020" name="Cell">
        <title>Large-Scale Comparative Analyses of Tick Genomes Elucidate Their Genetic Diversity and Vector Capacities.</title>
        <authorList>
            <consortium name="Tick Genome and Microbiome Consortium (TIGMIC)"/>
            <person name="Jia N."/>
            <person name="Wang J."/>
            <person name="Shi W."/>
            <person name="Du L."/>
            <person name="Sun Y."/>
            <person name="Zhan W."/>
            <person name="Jiang J.F."/>
            <person name="Wang Q."/>
            <person name="Zhang B."/>
            <person name="Ji P."/>
            <person name="Bell-Sakyi L."/>
            <person name="Cui X.M."/>
            <person name="Yuan T.T."/>
            <person name="Jiang B.G."/>
            <person name="Yang W.F."/>
            <person name="Lam T.T."/>
            <person name="Chang Q.C."/>
            <person name="Ding S.J."/>
            <person name="Wang X.J."/>
            <person name="Zhu J.G."/>
            <person name="Ruan X.D."/>
            <person name="Zhao L."/>
            <person name="Wei J.T."/>
            <person name="Ye R.Z."/>
            <person name="Que T.C."/>
            <person name="Du C.H."/>
            <person name="Zhou Y.H."/>
            <person name="Cheng J.X."/>
            <person name="Dai P.F."/>
            <person name="Guo W.B."/>
            <person name="Han X.H."/>
            <person name="Huang E.J."/>
            <person name="Li L.F."/>
            <person name="Wei W."/>
            <person name="Gao Y.C."/>
            <person name="Liu J.Z."/>
            <person name="Shao H.Z."/>
            <person name="Wang X."/>
            <person name="Wang C.C."/>
            <person name="Yang T.C."/>
            <person name="Huo Q.B."/>
            <person name="Li W."/>
            <person name="Chen H.Y."/>
            <person name="Chen S.E."/>
            <person name="Zhou L.G."/>
            <person name="Ni X.B."/>
            <person name="Tian J.H."/>
            <person name="Sheng Y."/>
            <person name="Liu T."/>
            <person name="Pan Y.S."/>
            <person name="Xia L.Y."/>
            <person name="Li J."/>
            <person name="Zhao F."/>
            <person name="Cao W.C."/>
        </authorList>
    </citation>
    <scope>NUCLEOTIDE SEQUENCE [LARGE SCALE GENOMIC DNA]</scope>
    <source>
        <strain evidence="2">HaeL-2018</strain>
    </source>
</reference>
<comment type="caution">
    <text evidence="2">The sequence shown here is derived from an EMBL/GenBank/DDBJ whole genome shotgun (WGS) entry which is preliminary data.</text>
</comment>